<name>A0A9W6YNZ2_9STRA</name>
<protein>
    <submittedName>
        <fullName evidence="2">Unnamed protein product</fullName>
    </submittedName>
</protein>
<reference evidence="2" key="1">
    <citation type="submission" date="2023-04" db="EMBL/GenBank/DDBJ databases">
        <title>Phytophthora fragariaefolia NBRC 109709.</title>
        <authorList>
            <person name="Ichikawa N."/>
            <person name="Sato H."/>
            <person name="Tonouchi N."/>
        </authorList>
    </citation>
    <scope>NUCLEOTIDE SEQUENCE</scope>
    <source>
        <strain evidence="2">NBRC 109709</strain>
    </source>
</reference>
<gene>
    <name evidence="2" type="ORF">Pfra01_003069000</name>
</gene>
<proteinExistence type="predicted"/>
<dbReference type="OrthoDB" id="107078at2759"/>
<organism evidence="2 3">
    <name type="scientific">Phytophthora fragariaefolia</name>
    <dbReference type="NCBI Taxonomy" id="1490495"/>
    <lineage>
        <taxon>Eukaryota</taxon>
        <taxon>Sar</taxon>
        <taxon>Stramenopiles</taxon>
        <taxon>Oomycota</taxon>
        <taxon>Peronosporomycetes</taxon>
        <taxon>Peronosporales</taxon>
        <taxon>Peronosporaceae</taxon>
        <taxon>Phytophthora</taxon>
    </lineage>
</organism>
<feature type="domain" description="DDE-1" evidence="1">
    <location>
        <begin position="38"/>
        <end position="202"/>
    </location>
</feature>
<accession>A0A9W6YNZ2</accession>
<comment type="caution">
    <text evidence="2">The sequence shown here is derived from an EMBL/GenBank/DDBJ whole genome shotgun (WGS) entry which is preliminary data.</text>
</comment>
<dbReference type="Proteomes" id="UP001165121">
    <property type="component" value="Unassembled WGS sequence"/>
</dbReference>
<evidence type="ECO:0000259" key="1">
    <source>
        <dbReference type="Pfam" id="PF03184"/>
    </source>
</evidence>
<dbReference type="EMBL" id="BSXT01019459">
    <property type="protein sequence ID" value="GMG18441.1"/>
    <property type="molecule type" value="Genomic_DNA"/>
</dbReference>
<dbReference type="Pfam" id="PF03184">
    <property type="entry name" value="DDE_1"/>
    <property type="match status" value="1"/>
</dbReference>
<evidence type="ECO:0000313" key="2">
    <source>
        <dbReference type="EMBL" id="GMG18441.1"/>
    </source>
</evidence>
<evidence type="ECO:0000313" key="3">
    <source>
        <dbReference type="Proteomes" id="UP001165121"/>
    </source>
</evidence>
<dbReference type="AlphaFoldDB" id="A0A9W6YNZ2"/>
<dbReference type="GO" id="GO:0003676">
    <property type="term" value="F:nucleic acid binding"/>
    <property type="evidence" value="ECO:0007669"/>
    <property type="project" value="InterPro"/>
</dbReference>
<sequence length="230" mass="25442">MDQTATYYDVGANTTVDFVGVTRVPSNGGGKGSYRRTAALLACADGRMLLPHFVFAGEADNAVQDKVNSYCEPWVATFSVQAKARFDEHVMMEWIDRVWQHEVGGPSVLILDCLKVHKCNAVRQRLAEMGTYTLYVPAGCTSVAQPLDVGVLAPFKSSLRASYSELYTNRPPPRKAHEWRYDMFQRSMHALRAVISETIRNSFLKAGPFIPFGQSRSSSVVVVSATEVVV</sequence>
<keyword evidence="3" id="KW-1185">Reference proteome</keyword>
<dbReference type="InterPro" id="IPR004875">
    <property type="entry name" value="DDE_SF_endonuclease_dom"/>
</dbReference>